<proteinExistence type="predicted"/>
<organism evidence="2 3">
    <name type="scientific">Cuscuta australis</name>
    <dbReference type="NCBI Taxonomy" id="267555"/>
    <lineage>
        <taxon>Eukaryota</taxon>
        <taxon>Viridiplantae</taxon>
        <taxon>Streptophyta</taxon>
        <taxon>Embryophyta</taxon>
        <taxon>Tracheophyta</taxon>
        <taxon>Spermatophyta</taxon>
        <taxon>Magnoliopsida</taxon>
        <taxon>eudicotyledons</taxon>
        <taxon>Gunneridae</taxon>
        <taxon>Pentapetalae</taxon>
        <taxon>asterids</taxon>
        <taxon>lamiids</taxon>
        <taxon>Solanales</taxon>
        <taxon>Convolvulaceae</taxon>
        <taxon>Cuscuteae</taxon>
        <taxon>Cuscuta</taxon>
        <taxon>Cuscuta subgen. Grammica</taxon>
        <taxon>Cuscuta sect. Cleistogrammica</taxon>
    </lineage>
</organism>
<keyword evidence="3" id="KW-1185">Reference proteome</keyword>
<protein>
    <submittedName>
        <fullName evidence="2">Uncharacterized protein</fullName>
    </submittedName>
</protein>
<evidence type="ECO:0000256" key="1">
    <source>
        <dbReference type="SAM" id="MobiDB-lite"/>
    </source>
</evidence>
<accession>A0A328E639</accession>
<reference evidence="2 3" key="1">
    <citation type="submission" date="2018-06" db="EMBL/GenBank/DDBJ databases">
        <title>The Genome of Cuscuta australis (Dodder) Provides Insight into the Evolution of Plant Parasitism.</title>
        <authorList>
            <person name="Liu H."/>
        </authorList>
    </citation>
    <scope>NUCLEOTIDE SEQUENCE [LARGE SCALE GENOMIC DNA]</scope>
    <source>
        <strain evidence="3">cv. Yunnan</strain>
        <tissue evidence="2">Vines</tissue>
    </source>
</reference>
<dbReference type="Proteomes" id="UP000249390">
    <property type="component" value="Unassembled WGS sequence"/>
</dbReference>
<evidence type="ECO:0000313" key="3">
    <source>
        <dbReference type="Proteomes" id="UP000249390"/>
    </source>
</evidence>
<dbReference type="AlphaFoldDB" id="A0A328E639"/>
<comment type="caution">
    <text evidence="2">The sequence shown here is derived from an EMBL/GenBank/DDBJ whole genome shotgun (WGS) entry which is preliminary data.</text>
</comment>
<feature type="region of interest" description="Disordered" evidence="1">
    <location>
        <begin position="1"/>
        <end position="34"/>
    </location>
</feature>
<sequence length="292" mass="33053">MIVEQQQESSEDVCGETTEVVRTPETPSEHVRKRDCSVSGPSASFSGLGLVGLVWTGLVARDGRRLGLVGAGLFGRVARLQTCGSGLGCKGVLGWAGRTYLTRLLRVALYLFAIRRKAFYNLRRRGLSQDDERRLKTTSICLEFVLIIPLAIYDGVEPDLWLLDSEEMMELKVHDLKARSVDGCVNSTEFRCRISVPAKAVIYFFEHFFQRTGLNGIIKYKRSSTIVSEASEWLMHEIILCLEVRKLPAISEFRKGVVPMILSNEFQRFRGMVFLKSRRIVFVYTSEMPSRD</sequence>
<gene>
    <name evidence="2" type="ORF">DM860_007084</name>
</gene>
<feature type="compositionally biased region" description="Low complexity" evidence="1">
    <location>
        <begin position="16"/>
        <end position="26"/>
    </location>
</feature>
<evidence type="ECO:0000313" key="2">
    <source>
        <dbReference type="EMBL" id="RAL53412.1"/>
    </source>
</evidence>
<dbReference type="EMBL" id="NQVE01000027">
    <property type="protein sequence ID" value="RAL53412.1"/>
    <property type="molecule type" value="Genomic_DNA"/>
</dbReference>
<name>A0A328E639_9ASTE</name>